<dbReference type="InterPro" id="IPR006901">
    <property type="entry name" value="TrmK"/>
</dbReference>
<dbReference type="STRING" id="1122142.SAMN02910414_01106"/>
<dbReference type="PANTHER" id="PTHR38451">
    <property type="entry name" value="TRNA (ADENINE(22)-N(1))-METHYLTRANSFERASE"/>
    <property type="match status" value="1"/>
</dbReference>
<reference evidence="1 2" key="1">
    <citation type="submission" date="2016-10" db="EMBL/GenBank/DDBJ databases">
        <authorList>
            <person name="de Groot N.N."/>
        </authorList>
    </citation>
    <scope>NUCLEOTIDE SEQUENCE [LARGE SCALE GENOMIC DNA]</scope>
    <source>
        <strain evidence="1 2">DSM 14045</strain>
    </source>
</reference>
<keyword evidence="1" id="KW-0489">Methyltransferase</keyword>
<dbReference type="Gene3D" id="3.40.50.150">
    <property type="entry name" value="Vaccinia Virus protein VP39"/>
    <property type="match status" value="1"/>
</dbReference>
<dbReference type="Pfam" id="PF12847">
    <property type="entry name" value="Methyltransf_18"/>
    <property type="match status" value="1"/>
</dbReference>
<dbReference type="EMBL" id="FNPG01000011">
    <property type="protein sequence ID" value="SDY24396.1"/>
    <property type="molecule type" value="Genomic_DNA"/>
</dbReference>
<dbReference type="RefSeq" id="WP_242871434.1">
    <property type="nucleotide sequence ID" value="NZ_FNPG01000011.1"/>
</dbReference>
<accession>A0A1H3I9J1</accession>
<dbReference type="GO" id="GO:0032259">
    <property type="term" value="P:methylation"/>
    <property type="evidence" value="ECO:0007669"/>
    <property type="project" value="UniProtKB-KW"/>
</dbReference>
<keyword evidence="2" id="KW-1185">Reference proteome</keyword>
<dbReference type="eggNOG" id="COG2384">
    <property type="taxonomic scope" value="Bacteria"/>
</dbReference>
<dbReference type="PANTHER" id="PTHR38451:SF1">
    <property type="entry name" value="TRNA (ADENINE(22)-N(1))-METHYLTRANSFERASE"/>
    <property type="match status" value="1"/>
</dbReference>
<evidence type="ECO:0000313" key="1">
    <source>
        <dbReference type="EMBL" id="SDY24396.1"/>
    </source>
</evidence>
<gene>
    <name evidence="1" type="ORF">SAMN02910414_01106</name>
</gene>
<dbReference type="AlphaFoldDB" id="A0A1H3I9J1"/>
<protein>
    <submittedName>
        <fullName evidence="1">tRNA (Adenine22-N1)-methyltransferase</fullName>
    </submittedName>
</protein>
<sequence>MLKLSKRMRAVAAMVTTGNILADVGTDHGYVPIALIQREKIPKAIAVDINEGPLKRANDNIALYGMQDSIETRISDGVEALKVNEADSILIAGMGGELTIHILTEGEDICRNAKELILQPQSEVRKVRQYLRVNRYKIVDEDMILEDGKYYPIIKAIPVDQDDFWLDKNENVITTCDIYGPLLLKNGNPVLRKFLVHQYRKLTFILQSLVLQQDSESVRKRKQEVAQEIYYNESAYSILGAIKNAGN</sequence>
<evidence type="ECO:0000313" key="2">
    <source>
        <dbReference type="Proteomes" id="UP000183918"/>
    </source>
</evidence>
<keyword evidence="1" id="KW-0808">Transferase</keyword>
<dbReference type="InterPro" id="IPR029063">
    <property type="entry name" value="SAM-dependent_MTases_sf"/>
</dbReference>
<organism evidence="1 2">
    <name type="scientific">Lachnobacterium bovis DSM 14045</name>
    <dbReference type="NCBI Taxonomy" id="1122142"/>
    <lineage>
        <taxon>Bacteria</taxon>
        <taxon>Bacillati</taxon>
        <taxon>Bacillota</taxon>
        <taxon>Clostridia</taxon>
        <taxon>Lachnospirales</taxon>
        <taxon>Lachnospiraceae</taxon>
        <taxon>Lachnobacterium</taxon>
    </lineage>
</organism>
<dbReference type="SUPFAM" id="SSF53335">
    <property type="entry name" value="S-adenosyl-L-methionine-dependent methyltransferases"/>
    <property type="match status" value="1"/>
</dbReference>
<name>A0A1H3I9J1_9FIRM</name>
<proteinExistence type="predicted"/>
<dbReference type="GO" id="GO:0160105">
    <property type="term" value="F:tRNA (adenine(22)-N1)-methyltransferase activity"/>
    <property type="evidence" value="ECO:0007669"/>
    <property type="project" value="InterPro"/>
</dbReference>
<dbReference type="PIRSF" id="PIRSF018637">
    <property type="entry name" value="TrmK"/>
    <property type="match status" value="1"/>
</dbReference>
<dbReference type="Proteomes" id="UP000183918">
    <property type="component" value="Unassembled WGS sequence"/>
</dbReference>